<evidence type="ECO:0000313" key="3">
    <source>
        <dbReference type="Proteomes" id="UP001596189"/>
    </source>
</evidence>
<keyword evidence="1" id="KW-0812">Transmembrane</keyword>
<dbReference type="Proteomes" id="UP001596189">
    <property type="component" value="Unassembled WGS sequence"/>
</dbReference>
<dbReference type="EMBL" id="JBHSRD010000008">
    <property type="protein sequence ID" value="MFC6008966.1"/>
    <property type="molecule type" value="Genomic_DNA"/>
</dbReference>
<keyword evidence="1" id="KW-1133">Transmembrane helix</keyword>
<proteinExistence type="predicted"/>
<feature type="transmembrane region" description="Helical" evidence="1">
    <location>
        <begin position="113"/>
        <end position="130"/>
    </location>
</feature>
<evidence type="ECO:0000256" key="1">
    <source>
        <dbReference type="SAM" id="Phobius"/>
    </source>
</evidence>
<feature type="transmembrane region" description="Helical" evidence="1">
    <location>
        <begin position="79"/>
        <end position="101"/>
    </location>
</feature>
<sequence length="140" mass="13887">MPWQRATSGRGAGVPAALRAAAVVLGCLLLTAVTAFVATVTHQGAVTGPGGVRWPVGLGLALALTACVGAFLRALGPSLAARLAALGGWLLVLAWVSSGSAGEDVLVPANGRGYAWLFAGLVLLAALLLLPGRVARAARG</sequence>
<keyword evidence="3" id="KW-1185">Reference proteome</keyword>
<keyword evidence="1" id="KW-0472">Membrane</keyword>
<dbReference type="RefSeq" id="WP_345717497.1">
    <property type="nucleotide sequence ID" value="NZ_BAABFP010000007.1"/>
</dbReference>
<reference evidence="3" key="1">
    <citation type="journal article" date="2019" name="Int. J. Syst. Evol. Microbiol.">
        <title>The Global Catalogue of Microorganisms (GCM) 10K type strain sequencing project: providing services to taxonomists for standard genome sequencing and annotation.</title>
        <authorList>
            <consortium name="The Broad Institute Genomics Platform"/>
            <consortium name="The Broad Institute Genome Sequencing Center for Infectious Disease"/>
            <person name="Wu L."/>
            <person name="Ma J."/>
        </authorList>
    </citation>
    <scope>NUCLEOTIDE SEQUENCE [LARGE SCALE GENOMIC DNA]</scope>
    <source>
        <strain evidence="3">KACC 14249</strain>
    </source>
</reference>
<accession>A0ABW1JHX0</accession>
<name>A0ABW1JHX0_9ACTN</name>
<feature type="transmembrane region" description="Helical" evidence="1">
    <location>
        <begin position="20"/>
        <end position="40"/>
    </location>
</feature>
<gene>
    <name evidence="2" type="ORF">ACFQDO_17670</name>
</gene>
<protein>
    <submittedName>
        <fullName evidence="2">Uncharacterized protein</fullName>
    </submittedName>
</protein>
<organism evidence="2 3">
    <name type="scientific">Angustibacter luteus</name>
    <dbReference type="NCBI Taxonomy" id="658456"/>
    <lineage>
        <taxon>Bacteria</taxon>
        <taxon>Bacillati</taxon>
        <taxon>Actinomycetota</taxon>
        <taxon>Actinomycetes</taxon>
        <taxon>Kineosporiales</taxon>
        <taxon>Kineosporiaceae</taxon>
    </lineage>
</organism>
<comment type="caution">
    <text evidence="2">The sequence shown here is derived from an EMBL/GenBank/DDBJ whole genome shotgun (WGS) entry which is preliminary data.</text>
</comment>
<feature type="transmembrane region" description="Helical" evidence="1">
    <location>
        <begin position="52"/>
        <end position="72"/>
    </location>
</feature>
<evidence type="ECO:0000313" key="2">
    <source>
        <dbReference type="EMBL" id="MFC6008966.1"/>
    </source>
</evidence>